<dbReference type="Gene3D" id="3.40.50.300">
    <property type="entry name" value="P-loop containing nucleotide triphosphate hydrolases"/>
    <property type="match status" value="1"/>
</dbReference>
<name>A0A444LL38_9HYPH</name>
<evidence type="ECO:0000259" key="1">
    <source>
        <dbReference type="Pfam" id="PF13614"/>
    </source>
</evidence>
<dbReference type="InterPro" id="IPR027417">
    <property type="entry name" value="P-loop_NTPase"/>
</dbReference>
<proteinExistence type="predicted"/>
<dbReference type="OrthoDB" id="9777757at2"/>
<feature type="domain" description="AAA" evidence="1">
    <location>
        <begin position="5"/>
        <end position="176"/>
    </location>
</feature>
<accession>A0A444LL38</accession>
<dbReference type="CDD" id="cd02042">
    <property type="entry name" value="ParAB_family"/>
    <property type="match status" value="1"/>
</dbReference>
<dbReference type="SUPFAM" id="SSF52540">
    <property type="entry name" value="P-loop containing nucleoside triphosphate hydrolases"/>
    <property type="match status" value="1"/>
</dbReference>
<gene>
    <name evidence="2" type="ORF">EPK99_01315</name>
</gene>
<reference evidence="2 3" key="1">
    <citation type="submission" date="2019-01" db="EMBL/GenBank/DDBJ databases">
        <title>The draft genome of Rhizobium sp. 24NR.</title>
        <authorList>
            <person name="Liu L."/>
            <person name="Liang L."/>
            <person name="Shi S."/>
            <person name="Xu L."/>
            <person name="Wang X."/>
            <person name="Li L."/>
            <person name="Zhang X."/>
        </authorList>
    </citation>
    <scope>NUCLEOTIDE SEQUENCE [LARGE SCALE GENOMIC DNA]</scope>
    <source>
        <strain evidence="2 3">24NR</strain>
    </source>
</reference>
<dbReference type="Proteomes" id="UP000287687">
    <property type="component" value="Unassembled WGS sequence"/>
</dbReference>
<dbReference type="InterPro" id="IPR025669">
    <property type="entry name" value="AAA_dom"/>
</dbReference>
<comment type="caution">
    <text evidence="2">The sequence shown here is derived from an EMBL/GenBank/DDBJ whole genome shotgun (WGS) entry which is preliminary data.</text>
</comment>
<dbReference type="PANTHER" id="PTHR13696:SF52">
    <property type="entry name" value="PARA FAMILY PROTEIN CT_582"/>
    <property type="match status" value="1"/>
</dbReference>
<dbReference type="AlphaFoldDB" id="A0A444LL38"/>
<protein>
    <submittedName>
        <fullName evidence="2">ParA family protein</fullName>
    </submittedName>
</protein>
<dbReference type="InterPro" id="IPR050678">
    <property type="entry name" value="DNA_Partitioning_ATPase"/>
</dbReference>
<dbReference type="EMBL" id="SBIP01000001">
    <property type="protein sequence ID" value="RWX81002.1"/>
    <property type="molecule type" value="Genomic_DNA"/>
</dbReference>
<sequence length="256" mass="27309">MPPFVIAIANRKGGTGKTTTAVNLAVGFAKRGVKTLLIDLDTQGHAGIGLGVVAAKTEPSAHDIFTHGPEALDKAIRSTSDTRLDIAPAYLQMFHPGEGVSPGLLAKAIALLDEKRNYGVIVIDTPPSLDALLVNALASAHGVVIPFLPHPLSAEGVHQFAKVFFSVRLSENPALKFVALTPVQANPNMVIHKSTIEALRLQFGAGRLTGPIRTDIKLAEAFAFHQSVFEYAPASRGAHDYGLLTEELGRNWKILM</sequence>
<evidence type="ECO:0000313" key="2">
    <source>
        <dbReference type="EMBL" id="RWX81002.1"/>
    </source>
</evidence>
<dbReference type="PANTHER" id="PTHR13696">
    <property type="entry name" value="P-LOOP CONTAINING NUCLEOSIDE TRIPHOSPHATE HYDROLASE"/>
    <property type="match status" value="1"/>
</dbReference>
<evidence type="ECO:0000313" key="3">
    <source>
        <dbReference type="Proteomes" id="UP000287687"/>
    </source>
</evidence>
<organism evidence="2 3">
    <name type="scientific">Neorhizobium lilium</name>
    <dbReference type="NCBI Taxonomy" id="2503024"/>
    <lineage>
        <taxon>Bacteria</taxon>
        <taxon>Pseudomonadati</taxon>
        <taxon>Pseudomonadota</taxon>
        <taxon>Alphaproteobacteria</taxon>
        <taxon>Hyphomicrobiales</taxon>
        <taxon>Rhizobiaceae</taxon>
        <taxon>Rhizobium/Agrobacterium group</taxon>
        <taxon>Neorhizobium</taxon>
    </lineage>
</organism>
<keyword evidence="3" id="KW-1185">Reference proteome</keyword>
<dbReference type="RefSeq" id="WP_128440829.1">
    <property type="nucleotide sequence ID" value="NZ_SBIP01000001.1"/>
</dbReference>
<dbReference type="Pfam" id="PF13614">
    <property type="entry name" value="AAA_31"/>
    <property type="match status" value="1"/>
</dbReference>
<dbReference type="PIRSF" id="PIRSF009320">
    <property type="entry name" value="Nuc_binding_HP_1000"/>
    <property type="match status" value="1"/>
</dbReference>